<keyword evidence="3" id="KW-1185">Reference proteome</keyword>
<reference evidence="2" key="1">
    <citation type="journal article" date="2018" name="Genome Biol. Evol.">
        <title>Genomics and development of Lentinus tigrinus, a white-rot wood-decaying mushroom with dimorphic fruiting bodies.</title>
        <authorList>
            <person name="Wu B."/>
            <person name="Xu Z."/>
            <person name="Knudson A."/>
            <person name="Carlson A."/>
            <person name="Chen N."/>
            <person name="Kovaka S."/>
            <person name="LaButti K."/>
            <person name="Lipzen A."/>
            <person name="Pennachio C."/>
            <person name="Riley R."/>
            <person name="Schakwitz W."/>
            <person name="Umezawa K."/>
            <person name="Ohm R.A."/>
            <person name="Grigoriev I.V."/>
            <person name="Nagy L.G."/>
            <person name="Gibbons J."/>
            <person name="Hibbett D."/>
        </authorList>
    </citation>
    <scope>NUCLEOTIDE SEQUENCE [LARGE SCALE GENOMIC DNA]</scope>
    <source>
        <strain evidence="2">ALCF2SS1-6</strain>
    </source>
</reference>
<evidence type="ECO:0000256" key="1">
    <source>
        <dbReference type="SAM" id="MobiDB-lite"/>
    </source>
</evidence>
<gene>
    <name evidence="2" type="ORF">L227DRAFT_579804</name>
</gene>
<dbReference type="AlphaFoldDB" id="A0A5C2RUK7"/>
<dbReference type="EMBL" id="ML122296">
    <property type="protein sequence ID" value="RPD55388.1"/>
    <property type="molecule type" value="Genomic_DNA"/>
</dbReference>
<feature type="compositionally biased region" description="Low complexity" evidence="1">
    <location>
        <begin position="8"/>
        <end position="26"/>
    </location>
</feature>
<dbReference type="OrthoDB" id="2367075at2759"/>
<accession>A0A5C2RUK7</accession>
<evidence type="ECO:0000313" key="3">
    <source>
        <dbReference type="Proteomes" id="UP000313359"/>
    </source>
</evidence>
<dbReference type="Proteomes" id="UP000313359">
    <property type="component" value="Unassembled WGS sequence"/>
</dbReference>
<sequence>MQRHQRATSFDSDSDTVVSISSSTTSPQSPRRDDEFYCKDVVFQVEDVLFKVPRRPFEQESAFKDTFSLPSPFEEEGLTDDKPIFLGGILEEEFRALLWVMLRPAYGANRVLTTGQWTHVLKLSTMWHFDSIREKAIEELTRLVRGPVQRIGIARKYHISPWIEPALVSLAQADTISVTDLEQLGWDTAAKLFQVRESVVFTNTCACVCNYCTVAHGPTVQAGVPVHHAPGSRPLAVTAATLRRSYDFTQKIREVFGAELN</sequence>
<protein>
    <recommendedName>
        <fullName evidence="4">BTB domain-containing protein</fullName>
    </recommendedName>
</protein>
<feature type="region of interest" description="Disordered" evidence="1">
    <location>
        <begin position="1"/>
        <end position="33"/>
    </location>
</feature>
<name>A0A5C2RUK7_9APHY</name>
<proteinExistence type="predicted"/>
<evidence type="ECO:0008006" key="4">
    <source>
        <dbReference type="Google" id="ProtNLM"/>
    </source>
</evidence>
<organism evidence="2 3">
    <name type="scientific">Lentinus tigrinus ALCF2SS1-6</name>
    <dbReference type="NCBI Taxonomy" id="1328759"/>
    <lineage>
        <taxon>Eukaryota</taxon>
        <taxon>Fungi</taxon>
        <taxon>Dikarya</taxon>
        <taxon>Basidiomycota</taxon>
        <taxon>Agaricomycotina</taxon>
        <taxon>Agaricomycetes</taxon>
        <taxon>Polyporales</taxon>
        <taxon>Polyporaceae</taxon>
        <taxon>Lentinus</taxon>
    </lineage>
</organism>
<evidence type="ECO:0000313" key="2">
    <source>
        <dbReference type="EMBL" id="RPD55388.1"/>
    </source>
</evidence>
<dbReference type="STRING" id="1328759.A0A5C2RUK7"/>